<keyword evidence="1" id="KW-0472">Membrane</keyword>
<protein>
    <submittedName>
        <fullName evidence="2">Uncharacterized protein</fullName>
    </submittedName>
</protein>
<reference evidence="2" key="1">
    <citation type="submission" date="2014-09" db="EMBL/GenBank/DDBJ databases">
        <authorList>
            <person name="Magalhaes I.L.F."/>
            <person name="Oliveira U."/>
            <person name="Santos F.R."/>
            <person name="Vidigal T.H.D.A."/>
            <person name="Brescovit A.D."/>
            <person name="Santos A.J."/>
        </authorList>
    </citation>
    <scope>NUCLEOTIDE SEQUENCE</scope>
    <source>
        <tissue evidence="2">Shoot tissue taken approximately 20 cm above the soil surface</tissue>
    </source>
</reference>
<organism evidence="2">
    <name type="scientific">Arundo donax</name>
    <name type="common">Giant reed</name>
    <name type="synonym">Donax arundinaceus</name>
    <dbReference type="NCBI Taxonomy" id="35708"/>
    <lineage>
        <taxon>Eukaryota</taxon>
        <taxon>Viridiplantae</taxon>
        <taxon>Streptophyta</taxon>
        <taxon>Embryophyta</taxon>
        <taxon>Tracheophyta</taxon>
        <taxon>Spermatophyta</taxon>
        <taxon>Magnoliopsida</taxon>
        <taxon>Liliopsida</taxon>
        <taxon>Poales</taxon>
        <taxon>Poaceae</taxon>
        <taxon>PACMAD clade</taxon>
        <taxon>Arundinoideae</taxon>
        <taxon>Arundineae</taxon>
        <taxon>Arundo</taxon>
    </lineage>
</organism>
<keyword evidence="1" id="KW-1133">Transmembrane helix</keyword>
<evidence type="ECO:0000313" key="2">
    <source>
        <dbReference type="EMBL" id="JAD85878.1"/>
    </source>
</evidence>
<keyword evidence="1" id="KW-0812">Transmembrane</keyword>
<reference evidence="2" key="2">
    <citation type="journal article" date="2015" name="Data Brief">
        <title>Shoot transcriptome of the giant reed, Arundo donax.</title>
        <authorList>
            <person name="Barrero R.A."/>
            <person name="Guerrero F.D."/>
            <person name="Moolhuijzen P."/>
            <person name="Goolsby J.A."/>
            <person name="Tidwell J."/>
            <person name="Bellgard S.E."/>
            <person name="Bellgard M.I."/>
        </authorList>
    </citation>
    <scope>NUCLEOTIDE SEQUENCE</scope>
    <source>
        <tissue evidence="2">Shoot tissue taken approximately 20 cm above the soil surface</tissue>
    </source>
</reference>
<dbReference type="EMBL" id="GBRH01212017">
    <property type="protein sequence ID" value="JAD85878.1"/>
    <property type="molecule type" value="Transcribed_RNA"/>
</dbReference>
<dbReference type="AlphaFoldDB" id="A0A0A9DGR2"/>
<sequence length="36" mass="4334">MEERKLHIYLFMLIPNLLVLGIDPQLKVPLKRYLLI</sequence>
<evidence type="ECO:0000256" key="1">
    <source>
        <dbReference type="SAM" id="Phobius"/>
    </source>
</evidence>
<feature type="transmembrane region" description="Helical" evidence="1">
    <location>
        <begin position="6"/>
        <end position="22"/>
    </location>
</feature>
<proteinExistence type="predicted"/>
<accession>A0A0A9DGR2</accession>
<name>A0A0A9DGR2_ARUDO</name>